<dbReference type="GO" id="GO:0016787">
    <property type="term" value="F:hydrolase activity"/>
    <property type="evidence" value="ECO:0007669"/>
    <property type="project" value="InterPro"/>
</dbReference>
<gene>
    <name evidence="3" type="ORF">CD943_10030</name>
</gene>
<keyword evidence="1" id="KW-0472">Membrane</keyword>
<dbReference type="InterPro" id="IPR029052">
    <property type="entry name" value="Metallo-depent_PP-like"/>
</dbReference>
<dbReference type="Gene3D" id="3.60.21.10">
    <property type="match status" value="1"/>
</dbReference>
<name>A0A1Z3LYD0_BREDI</name>
<protein>
    <recommendedName>
        <fullName evidence="2">Calcineurin-like phosphoesterase domain-containing protein</fullName>
    </recommendedName>
</protein>
<accession>A0A1Z3LYD0</accession>
<dbReference type="Proteomes" id="UP000197024">
    <property type="component" value="Chromosome"/>
</dbReference>
<keyword evidence="1" id="KW-0812">Transmembrane</keyword>
<sequence>MARVRFRMSDLRSGVDVTKKEPTVRSVLACAGRCLIFLLFVAILAIGFGLWQGADFYYGQNDAAKSGGEGPHVFQRGDHWVSQTLHGDGEQGFRVEERRHALAEPFRVQVSVPLDGTRFAVEATPLFLTPPTQYRGGQAILAVSDIEGNYRTFRDFLINAKVIDSDLNWTFGDGRLVLLGDFVDRGASVTPVLWLIYKLEQEAAASGGRVHYILGNHEIKNLQGNFQSNHDKYSSVAAILGRRQSDLLGEEAFLGRWLASKNTVEVIDGILFVHGGLHPGLMEQSWSLEDMNRIVRDRYRRAWYPKQQADQQDFLIDPRTGPSWYRGYFKDRLTQDQVDRTLAHFGATSVVVGHTLNWRVRTLFDGKVIAIDVKHPVDDSFTLPPRRSEGVWLEGGKAWRVRDDGSRAAL</sequence>
<keyword evidence="1" id="KW-1133">Transmembrane helix</keyword>
<dbReference type="AlphaFoldDB" id="A0A1Z3LYD0"/>
<reference evidence="3 4" key="1">
    <citation type="submission" date="2017-06" db="EMBL/GenBank/DDBJ databases">
        <title>Biodegradation of gentamicin by bacterial consortia AMQD4 in synthetic medium and raw gentamicin sewage.</title>
        <authorList>
            <person name="Chang H."/>
            <person name="Feng Y."/>
            <person name="Li Z."/>
            <person name="Xue J."/>
            <person name="Cheng D."/>
        </authorList>
    </citation>
    <scope>NUCLEOTIDE SEQUENCE [LARGE SCALE GENOMIC DNA]</scope>
    <source>
        <strain evidence="3 4">BZC3</strain>
    </source>
</reference>
<dbReference type="InterPro" id="IPR004843">
    <property type="entry name" value="Calcineurin-like_PHP"/>
</dbReference>
<dbReference type="Pfam" id="PF00149">
    <property type="entry name" value="Metallophos"/>
    <property type="match status" value="1"/>
</dbReference>
<dbReference type="PANTHER" id="PTHR46546:SF4">
    <property type="entry name" value="SHEWANELLA-LIKE PROTEIN PHOSPHATASE 1"/>
    <property type="match status" value="1"/>
</dbReference>
<feature type="domain" description="Calcineurin-like phosphoesterase" evidence="2">
    <location>
        <begin position="140"/>
        <end position="355"/>
    </location>
</feature>
<organism evidence="3 4">
    <name type="scientific">Brevundimonas diminuta</name>
    <name type="common">Pseudomonas diminuta</name>
    <dbReference type="NCBI Taxonomy" id="293"/>
    <lineage>
        <taxon>Bacteria</taxon>
        <taxon>Pseudomonadati</taxon>
        <taxon>Pseudomonadota</taxon>
        <taxon>Alphaproteobacteria</taxon>
        <taxon>Caulobacterales</taxon>
        <taxon>Caulobacteraceae</taxon>
        <taxon>Brevundimonas</taxon>
    </lineage>
</organism>
<evidence type="ECO:0000313" key="4">
    <source>
        <dbReference type="Proteomes" id="UP000197024"/>
    </source>
</evidence>
<evidence type="ECO:0000313" key="3">
    <source>
        <dbReference type="EMBL" id="ASD27193.1"/>
    </source>
</evidence>
<proteinExistence type="predicted"/>
<reference evidence="3 4" key="2">
    <citation type="submission" date="2017-06" db="EMBL/GenBank/DDBJ databases">
        <authorList>
            <person name="Kim H.J."/>
            <person name="Triplett B.A."/>
        </authorList>
    </citation>
    <scope>NUCLEOTIDE SEQUENCE [LARGE SCALE GENOMIC DNA]</scope>
    <source>
        <strain evidence="3 4">BZC3</strain>
    </source>
</reference>
<feature type="transmembrane region" description="Helical" evidence="1">
    <location>
        <begin position="27"/>
        <end position="51"/>
    </location>
</feature>
<evidence type="ECO:0000256" key="1">
    <source>
        <dbReference type="SAM" id="Phobius"/>
    </source>
</evidence>
<evidence type="ECO:0000259" key="2">
    <source>
        <dbReference type="Pfam" id="PF00149"/>
    </source>
</evidence>
<dbReference type="PANTHER" id="PTHR46546">
    <property type="entry name" value="SHEWANELLA-LIKE PROTEIN PHOSPHATASE 1"/>
    <property type="match status" value="1"/>
</dbReference>
<dbReference type="EMBL" id="CP021995">
    <property type="protein sequence ID" value="ASD27193.1"/>
    <property type="molecule type" value="Genomic_DNA"/>
</dbReference>
<dbReference type="SUPFAM" id="SSF56300">
    <property type="entry name" value="Metallo-dependent phosphatases"/>
    <property type="match status" value="1"/>
</dbReference>